<evidence type="ECO:0000259" key="1">
    <source>
        <dbReference type="Pfam" id="PF12146"/>
    </source>
</evidence>
<proteinExistence type="predicted"/>
<reference evidence="2 3" key="2">
    <citation type="journal article" date="2013" name="Extremophiles">
        <title>An ICEBs1-like element may be associated with the extreme radiation and desiccation resistance of Bacillus pumilus SAFR-032 spores.</title>
        <authorList>
            <person name="Tirumalai M.R."/>
            <person name="Fox G.E."/>
        </authorList>
    </citation>
    <scope>NUCLEOTIDE SEQUENCE [LARGE SCALE GENOMIC DNA]</scope>
    <source>
        <strain evidence="2 3">SAFR-032</strain>
    </source>
</reference>
<keyword evidence="3" id="KW-1185">Reference proteome</keyword>
<gene>
    <name evidence="2" type="ordered locus">BPUM_2912</name>
</gene>
<dbReference type="eggNOG" id="COG2267">
    <property type="taxonomic scope" value="Bacteria"/>
</dbReference>
<name>A8FH50_BACP2</name>
<dbReference type="AlphaFoldDB" id="A8FH50"/>
<evidence type="ECO:0000313" key="3">
    <source>
        <dbReference type="Proteomes" id="UP000001355"/>
    </source>
</evidence>
<dbReference type="Pfam" id="PF12146">
    <property type="entry name" value="Hydrolase_4"/>
    <property type="match status" value="1"/>
</dbReference>
<dbReference type="SUPFAM" id="SSF53474">
    <property type="entry name" value="alpha/beta-Hydrolases"/>
    <property type="match status" value="1"/>
</dbReference>
<dbReference type="EMBL" id="CP000813">
    <property type="protein sequence ID" value="ABV63567.2"/>
    <property type="molecule type" value="Genomic_DNA"/>
</dbReference>
<reference evidence="2 3" key="1">
    <citation type="journal article" date="2007" name="PLoS ONE">
        <title>Paradoxical DNA repair and peroxide resistance gene conservation in Bacillus pumilus SAFR-032.</title>
        <authorList>
            <person name="Gioia J."/>
            <person name="Yerrapragada S."/>
            <person name="Qin X."/>
            <person name="Jiang H."/>
            <person name="Igboeli O.C."/>
            <person name="Muzny D."/>
            <person name="Dugan-Rocha S."/>
            <person name="Ding Y."/>
            <person name="Hawes A."/>
            <person name="Liu W."/>
            <person name="Perez L."/>
            <person name="Kovar C."/>
            <person name="Dinh H."/>
            <person name="Lee S."/>
            <person name="Nazareth L."/>
            <person name="Blyth P."/>
            <person name="Holder M."/>
            <person name="Buhay C."/>
            <person name="Tirumalai M.R."/>
            <person name="Liu Y."/>
            <person name="Dasgupta I."/>
            <person name="Bokhetache L."/>
            <person name="Fujita M."/>
            <person name="Karouia F."/>
            <person name="Eswara Moorthy P."/>
            <person name="Siefert J."/>
            <person name="Uzman A."/>
            <person name="Buzumbo P."/>
            <person name="Verma A."/>
            <person name="Zwiya H."/>
            <person name="McWilliams B.D."/>
            <person name="Olowu A."/>
            <person name="Clinkenbeard K.D."/>
            <person name="Newcombe D."/>
            <person name="Golebiewski L."/>
            <person name="Petrosino J.F."/>
            <person name="Nicholson W.L."/>
            <person name="Fox G.E."/>
            <person name="Venkateswaran K."/>
            <person name="Highlander S.K."/>
            <person name="Weinstock G.M."/>
        </authorList>
    </citation>
    <scope>NUCLEOTIDE SEQUENCE [LARGE SCALE GENOMIC DNA]</scope>
    <source>
        <strain evidence="2 3">SAFR-032</strain>
    </source>
</reference>
<evidence type="ECO:0000313" key="2">
    <source>
        <dbReference type="EMBL" id="ABV63567.2"/>
    </source>
</evidence>
<dbReference type="InterPro" id="IPR029058">
    <property type="entry name" value="AB_hydrolase_fold"/>
</dbReference>
<dbReference type="OrthoDB" id="9806902at2"/>
<dbReference type="InterPro" id="IPR022742">
    <property type="entry name" value="Hydrolase_4"/>
</dbReference>
<protein>
    <submittedName>
        <fullName evidence="2">Lysophospholipase</fullName>
    </submittedName>
</protein>
<sequence>MQQAAPVHIPERQFISSHDGTSLAYYPFLSEEKTQANVILIHGGGAHSLAGYEHIAYTLQHDFQVNTFLIDLRGHGHSDGKKGDTPTVTDVWQDISQFVDTVKQQHQGAVYLCGHSSGAGLLLNYLSWPKKREVDGYFFIAPEFGYQSDTARPDQIPFASVQVWKFFLSAMTKGRLMGHSEAVRFHYPAWVVEQDQLLLTAITVNLSLALTPSAPKKKFAGIDQPYAMLVGSEDELYDIEKMSAYHELPHEEIKQQSVYEVLDGHTHLSVLLEAGKQIGKTVQMWSRSI</sequence>
<reference evidence="2 3" key="3">
    <citation type="journal article" date="2013" name="PLoS ONE">
        <title>Candidate genes that may be responsible for the unusual resistances exhibited by Bacillus pumilus SAFR-032 spores.</title>
        <authorList>
            <person name="Tirumalai M.R."/>
            <person name="Rastogi R."/>
            <person name="Zamani N."/>
            <person name="O'Bryant Williams E."/>
            <person name="Allen S."/>
            <person name="Diouf F."/>
            <person name="Kwende S."/>
            <person name="Weinstock G.M."/>
            <person name="Venkateswaran K.J."/>
            <person name="Fox G.E."/>
        </authorList>
    </citation>
    <scope>NUCLEOTIDE SEQUENCE [LARGE SCALE GENOMIC DNA]</scope>
    <source>
        <strain evidence="2 3">SAFR-032</strain>
    </source>
</reference>
<dbReference type="STRING" id="315750.BPUM_2912"/>
<dbReference type="PANTHER" id="PTHR11614">
    <property type="entry name" value="PHOSPHOLIPASE-RELATED"/>
    <property type="match status" value="1"/>
</dbReference>
<dbReference type="KEGG" id="bpu:BPUM_2912"/>
<dbReference type="Gene3D" id="3.40.50.1820">
    <property type="entry name" value="alpha/beta hydrolase"/>
    <property type="match status" value="1"/>
</dbReference>
<accession>A8FH50</accession>
<organism evidence="2 3">
    <name type="scientific">Bacillus pumilus (strain SAFR-032)</name>
    <dbReference type="NCBI Taxonomy" id="315750"/>
    <lineage>
        <taxon>Bacteria</taxon>
        <taxon>Bacillati</taxon>
        <taxon>Bacillota</taxon>
        <taxon>Bacilli</taxon>
        <taxon>Bacillales</taxon>
        <taxon>Bacillaceae</taxon>
        <taxon>Bacillus</taxon>
    </lineage>
</organism>
<dbReference type="InterPro" id="IPR051044">
    <property type="entry name" value="MAG_DAG_Lipase"/>
</dbReference>
<dbReference type="Proteomes" id="UP000001355">
    <property type="component" value="Chromosome"/>
</dbReference>
<feature type="domain" description="Serine aminopeptidase S33" evidence="1">
    <location>
        <begin position="33"/>
        <end position="260"/>
    </location>
</feature>